<dbReference type="EMBL" id="NEDP02005018">
    <property type="protein sequence ID" value="OWF43736.1"/>
    <property type="molecule type" value="Genomic_DNA"/>
</dbReference>
<evidence type="ECO:0000313" key="7">
    <source>
        <dbReference type="Proteomes" id="UP000242188"/>
    </source>
</evidence>
<dbReference type="SMART" id="SM00456">
    <property type="entry name" value="WW"/>
    <property type="match status" value="1"/>
</dbReference>
<keyword evidence="7" id="KW-1185">Reference proteome</keyword>
<dbReference type="GO" id="GO:1904263">
    <property type="term" value="P:positive regulation of TORC1 signaling"/>
    <property type="evidence" value="ECO:0007669"/>
    <property type="project" value="TreeGrafter"/>
</dbReference>
<dbReference type="GO" id="GO:0010506">
    <property type="term" value="P:regulation of autophagy"/>
    <property type="evidence" value="ECO:0007669"/>
    <property type="project" value="TreeGrafter"/>
</dbReference>
<proteinExistence type="predicted"/>
<feature type="region of interest" description="Disordered" evidence="4">
    <location>
        <begin position="1"/>
        <end position="139"/>
    </location>
</feature>
<dbReference type="Proteomes" id="UP000242188">
    <property type="component" value="Unassembled WGS sequence"/>
</dbReference>
<dbReference type="OrthoDB" id="10072039at2759"/>
<feature type="region of interest" description="Disordered" evidence="4">
    <location>
        <begin position="161"/>
        <end position="250"/>
    </location>
</feature>
<feature type="domain" description="WW" evidence="5">
    <location>
        <begin position="138"/>
        <end position="165"/>
    </location>
</feature>
<evidence type="ECO:0000256" key="2">
    <source>
        <dbReference type="ARBA" id="ARBA00022853"/>
    </source>
</evidence>
<protein>
    <submittedName>
        <fullName evidence="6">WW domain-containing adapter protein with coiled-coil</fullName>
    </submittedName>
</protein>
<feature type="compositionally biased region" description="Low complexity" evidence="4">
    <location>
        <begin position="357"/>
        <end position="369"/>
    </location>
</feature>
<accession>A0A210Q4R5</accession>
<feature type="compositionally biased region" description="Basic and acidic residues" evidence="4">
    <location>
        <begin position="110"/>
        <end position="127"/>
    </location>
</feature>
<reference evidence="6 7" key="1">
    <citation type="journal article" date="2017" name="Nat. Ecol. Evol.">
        <title>Scallop genome provides insights into evolution of bilaterian karyotype and development.</title>
        <authorList>
            <person name="Wang S."/>
            <person name="Zhang J."/>
            <person name="Jiao W."/>
            <person name="Li J."/>
            <person name="Xun X."/>
            <person name="Sun Y."/>
            <person name="Guo X."/>
            <person name="Huan P."/>
            <person name="Dong B."/>
            <person name="Zhang L."/>
            <person name="Hu X."/>
            <person name="Sun X."/>
            <person name="Wang J."/>
            <person name="Zhao C."/>
            <person name="Wang Y."/>
            <person name="Wang D."/>
            <person name="Huang X."/>
            <person name="Wang R."/>
            <person name="Lv J."/>
            <person name="Li Y."/>
            <person name="Zhang Z."/>
            <person name="Liu B."/>
            <person name="Lu W."/>
            <person name="Hui Y."/>
            <person name="Liang J."/>
            <person name="Zhou Z."/>
            <person name="Hou R."/>
            <person name="Li X."/>
            <person name="Liu Y."/>
            <person name="Li H."/>
            <person name="Ning X."/>
            <person name="Lin Y."/>
            <person name="Zhao L."/>
            <person name="Xing Q."/>
            <person name="Dou J."/>
            <person name="Li Y."/>
            <person name="Mao J."/>
            <person name="Guo H."/>
            <person name="Dou H."/>
            <person name="Li T."/>
            <person name="Mu C."/>
            <person name="Jiang W."/>
            <person name="Fu Q."/>
            <person name="Fu X."/>
            <person name="Miao Y."/>
            <person name="Liu J."/>
            <person name="Yu Q."/>
            <person name="Li R."/>
            <person name="Liao H."/>
            <person name="Li X."/>
            <person name="Kong Y."/>
            <person name="Jiang Z."/>
            <person name="Chourrout D."/>
            <person name="Li R."/>
            <person name="Bao Z."/>
        </authorList>
    </citation>
    <scope>NUCLEOTIDE SEQUENCE [LARGE SCALE GENOMIC DNA]</scope>
    <source>
        <strain evidence="6 7">PY_sf001</strain>
    </source>
</reference>
<dbReference type="PROSITE" id="PS50020">
    <property type="entry name" value="WW_DOMAIN_2"/>
    <property type="match status" value="1"/>
</dbReference>
<dbReference type="PANTHER" id="PTHR15911:SF6">
    <property type="entry name" value="WW DOMAIN-CONTAINING ADAPTER PROTEIN WITH COILED-COIL"/>
    <property type="match status" value="1"/>
</dbReference>
<feature type="compositionally biased region" description="Polar residues" evidence="4">
    <location>
        <begin position="94"/>
        <end position="107"/>
    </location>
</feature>
<feature type="region of interest" description="Disordered" evidence="4">
    <location>
        <begin position="444"/>
        <end position="601"/>
    </location>
</feature>
<dbReference type="GO" id="GO:0006325">
    <property type="term" value="P:chromatin organization"/>
    <property type="evidence" value="ECO:0007669"/>
    <property type="project" value="UniProtKB-KW"/>
</dbReference>
<feature type="compositionally biased region" description="Low complexity" evidence="4">
    <location>
        <begin position="585"/>
        <end position="598"/>
    </location>
</feature>
<dbReference type="PROSITE" id="PS01159">
    <property type="entry name" value="WW_DOMAIN_1"/>
    <property type="match status" value="1"/>
</dbReference>
<dbReference type="CDD" id="cd00201">
    <property type="entry name" value="WW"/>
    <property type="match status" value="1"/>
</dbReference>
<feature type="compositionally biased region" description="Basic and acidic residues" evidence="4">
    <location>
        <begin position="39"/>
        <end position="55"/>
    </location>
</feature>
<dbReference type="AlphaFoldDB" id="A0A210Q4R5"/>
<dbReference type="InterPro" id="IPR038867">
    <property type="entry name" value="WAC"/>
</dbReference>
<dbReference type="GO" id="GO:0000993">
    <property type="term" value="F:RNA polymerase II complex binding"/>
    <property type="evidence" value="ECO:0007669"/>
    <property type="project" value="TreeGrafter"/>
</dbReference>
<comment type="subcellular location">
    <subcellularLocation>
        <location evidence="1">Nucleus</location>
    </subcellularLocation>
</comment>
<feature type="compositionally biased region" description="Basic and acidic residues" evidence="4">
    <location>
        <begin position="9"/>
        <end position="22"/>
    </location>
</feature>
<feature type="region of interest" description="Disordered" evidence="4">
    <location>
        <begin position="269"/>
        <end position="288"/>
    </location>
</feature>
<dbReference type="GO" id="GO:0003682">
    <property type="term" value="F:chromatin binding"/>
    <property type="evidence" value="ECO:0007669"/>
    <property type="project" value="TreeGrafter"/>
</dbReference>
<evidence type="ECO:0000313" key="6">
    <source>
        <dbReference type="EMBL" id="OWF43736.1"/>
    </source>
</evidence>
<evidence type="ECO:0000256" key="4">
    <source>
        <dbReference type="SAM" id="MobiDB-lite"/>
    </source>
</evidence>
<feature type="compositionally biased region" description="Basic and acidic residues" evidence="4">
    <location>
        <begin position="72"/>
        <end position="92"/>
    </location>
</feature>
<dbReference type="SUPFAM" id="SSF51045">
    <property type="entry name" value="WW domain"/>
    <property type="match status" value="1"/>
</dbReference>
<feature type="compositionally biased region" description="Basic and acidic residues" evidence="4">
    <location>
        <begin position="227"/>
        <end position="237"/>
    </location>
</feature>
<name>A0A210Q4R5_MIZYE</name>
<dbReference type="PANTHER" id="PTHR15911">
    <property type="entry name" value="WW DOMAIN-CONTAINING ADAPTER PROTEIN WITH COILED-COIL"/>
    <property type="match status" value="1"/>
</dbReference>
<feature type="compositionally biased region" description="Basic residues" evidence="4">
    <location>
        <begin position="507"/>
        <end position="519"/>
    </location>
</feature>
<dbReference type="GO" id="GO:0005634">
    <property type="term" value="C:nucleus"/>
    <property type="evidence" value="ECO:0007669"/>
    <property type="project" value="UniProtKB-SubCell"/>
</dbReference>
<evidence type="ECO:0000256" key="1">
    <source>
        <dbReference type="ARBA" id="ARBA00004123"/>
    </source>
</evidence>
<evidence type="ECO:0000259" key="5">
    <source>
        <dbReference type="PROSITE" id="PS50020"/>
    </source>
</evidence>
<evidence type="ECO:0000256" key="3">
    <source>
        <dbReference type="ARBA" id="ARBA00023242"/>
    </source>
</evidence>
<dbReference type="Pfam" id="PF00397">
    <property type="entry name" value="WW"/>
    <property type="match status" value="1"/>
</dbReference>
<gene>
    <name evidence="6" type="ORF">KP79_PYT24207</name>
</gene>
<comment type="caution">
    <text evidence="6">The sequence shown here is derived from an EMBL/GenBank/DDBJ whole genome shotgun (WGS) entry which is preliminary data.</text>
</comment>
<feature type="region of interest" description="Disordered" evidence="4">
    <location>
        <begin position="300"/>
        <end position="386"/>
    </location>
</feature>
<sequence>MVMHARKQPRLDDGYMEKRDAHPFQSSQYPSKNYGLDNYADRYKRDGGSSDRCRDNSPASRLSPRYHNKSSYSEKIKERYEKGSSSFPDRKANHSYSNQRSNSQNGNYDKGVKNSRDVKEKEGKSESQKTPGRTCGEWSEHVSSSGMHYYYNCKSEVSQWEKPKDWTDGPGSKPDSKPNNYARSGGNISSSSCGGGGGNSSGAKVNYPNKSAMDKSKHSSNAADRTLLSEKNLKRSMSDINQTYPHSGKPDKKYIIEKFQASQHLAVEQQHLRGASQSSSLSSSHYRTPHSLEHKFDNVTNFHRKDGSGTYPDPQGSQANRRYRRNSEGNRSYGGGGGHVTPRKHNHDSQIDDMDISPGSSPSSSRRSSCAGTPQLGPSSTPMSLPPSTAAALAGIAPTGATSPLLSTIPCLISKLSGSHRNQDLTHKALQTLQRLQEVISRQIAQQTSPGNPPQQSPRPTSDVPTSQTAHQQQAHHKPHQHPHHHQPHPSPTLHNSNMLLSPQGLHSHHPNPHPHPHSHPQPDNNSQHHHHLHPAGHREPPHTPGGHSSSSVYGKLNQISRHDEDHHMTGPGGGESPLSETSQGPSCLSPGSSTTSSQTAAVAHAELSAAGITKETSMGINPALKNYYNEKLIGHVLGWQAEHAERQAKKYRQENLTIDCMRCSQVSVELKRARSLVRIAEIQSTLHEQSVQQYQSHAFTLNSRGQHPASVKVVYILVLHPSSDSLDHWFTSSDLG</sequence>
<dbReference type="Gene3D" id="2.20.70.10">
    <property type="match status" value="1"/>
</dbReference>
<dbReference type="InterPro" id="IPR036020">
    <property type="entry name" value="WW_dom_sf"/>
</dbReference>
<dbReference type="STRING" id="6573.A0A210Q4R5"/>
<organism evidence="6 7">
    <name type="scientific">Mizuhopecten yessoensis</name>
    <name type="common">Japanese scallop</name>
    <name type="synonym">Patinopecten yessoensis</name>
    <dbReference type="NCBI Taxonomy" id="6573"/>
    <lineage>
        <taxon>Eukaryota</taxon>
        <taxon>Metazoa</taxon>
        <taxon>Spiralia</taxon>
        <taxon>Lophotrochozoa</taxon>
        <taxon>Mollusca</taxon>
        <taxon>Bivalvia</taxon>
        <taxon>Autobranchia</taxon>
        <taxon>Pteriomorphia</taxon>
        <taxon>Pectinida</taxon>
        <taxon>Pectinoidea</taxon>
        <taxon>Pectinidae</taxon>
        <taxon>Mizuhopecten</taxon>
    </lineage>
</organism>
<feature type="compositionally biased region" description="Basic residues" evidence="4">
    <location>
        <begin position="474"/>
        <end position="488"/>
    </location>
</feature>
<keyword evidence="3" id="KW-0539">Nucleus</keyword>
<keyword evidence="2" id="KW-0156">Chromatin regulator</keyword>
<dbReference type="InterPro" id="IPR001202">
    <property type="entry name" value="WW_dom"/>
</dbReference>